<dbReference type="InterPro" id="IPR000026">
    <property type="entry name" value="N1-like"/>
</dbReference>
<evidence type="ECO:0000256" key="1">
    <source>
        <dbReference type="ARBA" id="ARBA00022722"/>
    </source>
</evidence>
<sequence length="156" mass="17447">MPVLKNLSAGPRSRKSIIDGKDERKYKVNTTVALEQAIKAGVNWRAAGKHFPKRFYNKHKRIRFGIPTCDKLGAKLIQWPIYPSSGDDEEGKSKFHDDSSEDKVPNTPMRVVYVSCKGAPVLCGVVVNTMVDHEDKGFLKYNLCGSKYTPSGKITF</sequence>
<dbReference type="InterPro" id="IPR016191">
    <property type="entry name" value="Ribonuclease/ribotoxin"/>
</dbReference>
<feature type="region of interest" description="Disordered" evidence="3">
    <location>
        <begin position="83"/>
        <end position="103"/>
    </location>
</feature>
<evidence type="ECO:0000313" key="4">
    <source>
        <dbReference type="EMBL" id="KAK2612802.1"/>
    </source>
</evidence>
<dbReference type="Proteomes" id="UP001251528">
    <property type="component" value="Unassembled WGS sequence"/>
</dbReference>
<dbReference type="AlphaFoldDB" id="A0AAJ0D0Y3"/>
<protein>
    <submittedName>
        <fullName evidence="4">Uncharacterized protein</fullName>
    </submittedName>
</protein>
<evidence type="ECO:0000313" key="5">
    <source>
        <dbReference type="Proteomes" id="UP001251528"/>
    </source>
</evidence>
<comment type="caution">
    <text evidence="4">The sequence shown here is derived from an EMBL/GenBank/DDBJ whole genome shotgun (WGS) entry which is preliminary data.</text>
</comment>
<keyword evidence="5" id="KW-1185">Reference proteome</keyword>
<evidence type="ECO:0000256" key="3">
    <source>
        <dbReference type="SAM" id="MobiDB-lite"/>
    </source>
</evidence>
<evidence type="ECO:0000256" key="2">
    <source>
        <dbReference type="ARBA" id="ARBA00022801"/>
    </source>
</evidence>
<gene>
    <name evidence="4" type="ORF">QQS21_001254</name>
</gene>
<feature type="compositionally biased region" description="Basic and acidic residues" evidence="3">
    <location>
        <begin position="91"/>
        <end position="103"/>
    </location>
</feature>
<name>A0AAJ0D0Y3_9HYPO</name>
<feature type="region of interest" description="Disordered" evidence="3">
    <location>
        <begin position="1"/>
        <end position="20"/>
    </location>
</feature>
<reference evidence="4" key="1">
    <citation type="submission" date="2023-06" db="EMBL/GenBank/DDBJ databases">
        <title>Conoideocrella luteorostrata (Hypocreales: Clavicipitaceae), a potential biocontrol fungus for elongate hemlock scale in United States Christmas tree production areas.</title>
        <authorList>
            <person name="Barrett H."/>
            <person name="Lovett B."/>
            <person name="Macias A.M."/>
            <person name="Stajich J.E."/>
            <person name="Kasson M.T."/>
        </authorList>
    </citation>
    <scope>NUCLEOTIDE SEQUENCE</scope>
    <source>
        <strain evidence="4">ARSEF 14590</strain>
    </source>
</reference>
<organism evidence="4 5">
    <name type="scientific">Conoideocrella luteorostrata</name>
    <dbReference type="NCBI Taxonomy" id="1105319"/>
    <lineage>
        <taxon>Eukaryota</taxon>
        <taxon>Fungi</taxon>
        <taxon>Dikarya</taxon>
        <taxon>Ascomycota</taxon>
        <taxon>Pezizomycotina</taxon>
        <taxon>Sordariomycetes</taxon>
        <taxon>Hypocreomycetidae</taxon>
        <taxon>Hypocreales</taxon>
        <taxon>Clavicipitaceae</taxon>
        <taxon>Conoideocrella</taxon>
    </lineage>
</organism>
<dbReference type="Pfam" id="PF00545">
    <property type="entry name" value="Ribonuclease"/>
    <property type="match status" value="1"/>
</dbReference>
<dbReference type="GO" id="GO:0016787">
    <property type="term" value="F:hydrolase activity"/>
    <property type="evidence" value="ECO:0007669"/>
    <property type="project" value="UniProtKB-KW"/>
</dbReference>
<keyword evidence="1" id="KW-0540">Nuclease</keyword>
<dbReference type="GO" id="GO:0003723">
    <property type="term" value="F:RNA binding"/>
    <property type="evidence" value="ECO:0007669"/>
    <property type="project" value="InterPro"/>
</dbReference>
<dbReference type="Gene3D" id="3.10.450.30">
    <property type="entry name" value="Microbial ribonucleases"/>
    <property type="match status" value="1"/>
</dbReference>
<keyword evidence="2" id="KW-0378">Hydrolase</keyword>
<dbReference type="SUPFAM" id="SSF53933">
    <property type="entry name" value="Microbial ribonucleases"/>
    <property type="match status" value="1"/>
</dbReference>
<proteinExistence type="predicted"/>
<accession>A0AAJ0D0Y3</accession>
<dbReference type="EMBL" id="JASWJB010000012">
    <property type="protein sequence ID" value="KAK2612802.1"/>
    <property type="molecule type" value="Genomic_DNA"/>
</dbReference>
<dbReference type="GO" id="GO:0004521">
    <property type="term" value="F:RNA endonuclease activity"/>
    <property type="evidence" value="ECO:0007669"/>
    <property type="project" value="InterPro"/>
</dbReference>